<evidence type="ECO:0000313" key="1">
    <source>
        <dbReference type="EMBL" id="MDR8019387.1"/>
    </source>
</evidence>
<proteinExistence type="predicted"/>
<sequence>MSIRHADFVSLIEDTTVTSFGRSTTLFEPTAARCSSSSSTCCTGCVDLGL</sequence>
<organism evidence="1 2">
    <name type="scientific">Nesterenkonia aerolata</name>
    <dbReference type="NCBI Taxonomy" id="3074079"/>
    <lineage>
        <taxon>Bacteria</taxon>
        <taxon>Bacillati</taxon>
        <taxon>Actinomycetota</taxon>
        <taxon>Actinomycetes</taxon>
        <taxon>Micrococcales</taxon>
        <taxon>Micrococcaceae</taxon>
        <taxon>Nesterenkonia</taxon>
    </lineage>
</organism>
<gene>
    <name evidence="1" type="ORF">RIL96_07380</name>
</gene>
<dbReference type="Proteomes" id="UP001251870">
    <property type="component" value="Unassembled WGS sequence"/>
</dbReference>
<accession>A0ABU2DSA7</accession>
<evidence type="ECO:0000313" key="2">
    <source>
        <dbReference type="Proteomes" id="UP001251870"/>
    </source>
</evidence>
<protein>
    <recommendedName>
        <fullName evidence="3">Thiazolylpeptide-type bacteriocin</fullName>
    </recommendedName>
</protein>
<dbReference type="RefSeq" id="WP_310548376.1">
    <property type="nucleotide sequence ID" value="NZ_JAVKGR010000007.1"/>
</dbReference>
<name>A0ABU2DSA7_9MICC</name>
<reference evidence="1 2" key="1">
    <citation type="submission" date="2023-09" db="EMBL/GenBank/DDBJ databases">
        <title>Description of three actinobacteria isolated from air of manufacturing shop in a pharmaceutical factory.</title>
        <authorList>
            <person name="Zhang D.-F."/>
        </authorList>
    </citation>
    <scope>NUCLEOTIDE SEQUENCE [LARGE SCALE GENOMIC DNA]</scope>
    <source>
        <strain evidence="1 2">LY-0111</strain>
    </source>
</reference>
<comment type="caution">
    <text evidence="1">The sequence shown here is derived from an EMBL/GenBank/DDBJ whole genome shotgun (WGS) entry which is preliminary data.</text>
</comment>
<dbReference type="EMBL" id="JAVKGR010000007">
    <property type="protein sequence ID" value="MDR8019387.1"/>
    <property type="molecule type" value="Genomic_DNA"/>
</dbReference>
<evidence type="ECO:0008006" key="3">
    <source>
        <dbReference type="Google" id="ProtNLM"/>
    </source>
</evidence>
<keyword evidence="2" id="KW-1185">Reference proteome</keyword>